<feature type="binding site" description="covalent" evidence="13">
    <location>
        <position position="78"/>
    </location>
    <ligand>
        <name>heme</name>
        <dbReference type="ChEBI" id="CHEBI:30413"/>
        <label>2</label>
    </ligand>
</feature>
<evidence type="ECO:0000256" key="2">
    <source>
        <dbReference type="ARBA" id="ARBA00007395"/>
    </source>
</evidence>
<keyword evidence="11" id="KW-0472">Membrane</keyword>
<evidence type="ECO:0000256" key="6">
    <source>
        <dbReference type="ARBA" id="ARBA00022692"/>
    </source>
</evidence>
<dbReference type="PANTHER" id="PTHR30333">
    <property type="entry name" value="CYTOCHROME C-TYPE PROTEIN"/>
    <property type="match status" value="1"/>
</dbReference>
<comment type="cofactor">
    <cofactor evidence="13">
        <name>heme</name>
        <dbReference type="ChEBI" id="CHEBI:30413"/>
    </cofactor>
    <text evidence="13">Binds 4 heme groups per subunit.</text>
</comment>
<feature type="binding site" description="covalent" evidence="13">
    <location>
        <position position="139"/>
    </location>
    <ligand>
        <name>heme</name>
        <dbReference type="ChEBI" id="CHEBI:30413"/>
        <label>4</label>
    </ligand>
</feature>
<dbReference type="SUPFAM" id="SSF48695">
    <property type="entry name" value="Multiheme cytochromes"/>
    <property type="match status" value="1"/>
</dbReference>
<dbReference type="GO" id="GO:0009055">
    <property type="term" value="F:electron transfer activity"/>
    <property type="evidence" value="ECO:0007669"/>
    <property type="project" value="TreeGrafter"/>
</dbReference>
<keyword evidence="9" id="KW-1133">Transmembrane helix</keyword>
<feature type="binding site" description="covalent" evidence="13">
    <location>
        <position position="142"/>
    </location>
    <ligand>
        <name>heme</name>
        <dbReference type="ChEBI" id="CHEBI:30413"/>
        <label>3</label>
    </ligand>
</feature>
<keyword evidence="8 12" id="KW-0249">Electron transport</keyword>
<keyword evidence="10 12" id="KW-0408">Iron</keyword>
<comment type="PTM">
    <text evidence="12">Binds 4 heme groups per subunit.</text>
</comment>
<name>A0A1N6N3T8_9RHOO</name>
<evidence type="ECO:0000256" key="8">
    <source>
        <dbReference type="ARBA" id="ARBA00022982"/>
    </source>
</evidence>
<feature type="binding site" description="covalent" evidence="13">
    <location>
        <position position="174"/>
    </location>
    <ligand>
        <name>heme</name>
        <dbReference type="ChEBI" id="CHEBI:30413"/>
        <label>4</label>
    </ligand>
</feature>
<evidence type="ECO:0000256" key="11">
    <source>
        <dbReference type="ARBA" id="ARBA00023136"/>
    </source>
</evidence>
<organism evidence="16 17">
    <name type="scientific">Aromatoleum tolulyticum</name>
    <dbReference type="NCBI Taxonomy" id="34027"/>
    <lineage>
        <taxon>Bacteria</taxon>
        <taxon>Pseudomonadati</taxon>
        <taxon>Pseudomonadota</taxon>
        <taxon>Betaproteobacteria</taxon>
        <taxon>Rhodocyclales</taxon>
        <taxon>Rhodocyclaceae</taxon>
        <taxon>Aromatoleum</taxon>
    </lineage>
</organism>
<dbReference type="GO" id="GO:0005886">
    <property type="term" value="C:plasma membrane"/>
    <property type="evidence" value="ECO:0007669"/>
    <property type="project" value="UniProtKB-SubCell"/>
</dbReference>
<dbReference type="GO" id="GO:0046872">
    <property type="term" value="F:metal ion binding"/>
    <property type="evidence" value="ECO:0007669"/>
    <property type="project" value="UniProtKB-KW"/>
</dbReference>
<dbReference type="PANTHER" id="PTHR30333:SF3">
    <property type="entry name" value="CYTOCHROME C-TYPE PROTEIN TORY"/>
    <property type="match status" value="1"/>
</dbReference>
<evidence type="ECO:0000313" key="16">
    <source>
        <dbReference type="EMBL" id="SIP86728.1"/>
    </source>
</evidence>
<dbReference type="Proteomes" id="UP000186819">
    <property type="component" value="Unassembled WGS sequence"/>
</dbReference>
<dbReference type="InterPro" id="IPR005126">
    <property type="entry name" value="NapC/NirT_cyt_c_N"/>
</dbReference>
<proteinExistence type="inferred from homology"/>
<feature type="binding site" description="axial binding residue" evidence="14">
    <location>
        <position position="82"/>
    </location>
    <ligand>
        <name>heme</name>
        <dbReference type="ChEBI" id="CHEBI:30413"/>
        <label>2</label>
    </ligand>
    <ligandPart>
        <name>Fe</name>
        <dbReference type="ChEBI" id="CHEBI:18248"/>
    </ligandPart>
</feature>
<feature type="binding site" description="axial binding residue" evidence="14">
    <location>
        <position position="54"/>
    </location>
    <ligand>
        <name>heme</name>
        <dbReference type="ChEBI" id="CHEBI:30413"/>
        <label>1</label>
    </ligand>
    <ligandPart>
        <name>Fe</name>
        <dbReference type="ChEBI" id="CHEBI:18248"/>
    </ligandPart>
</feature>
<keyword evidence="4" id="KW-1003">Cell membrane</keyword>
<evidence type="ECO:0000313" key="17">
    <source>
        <dbReference type="Proteomes" id="UP000186819"/>
    </source>
</evidence>
<dbReference type="InterPro" id="IPR024717">
    <property type="entry name" value="NapC/NirT/NrfH"/>
</dbReference>
<evidence type="ECO:0000256" key="10">
    <source>
        <dbReference type="ARBA" id="ARBA00023004"/>
    </source>
</evidence>
<dbReference type="GO" id="GO:0009061">
    <property type="term" value="P:anaerobic respiration"/>
    <property type="evidence" value="ECO:0007669"/>
    <property type="project" value="TreeGrafter"/>
</dbReference>
<comment type="subcellular location">
    <subcellularLocation>
        <location evidence="1">Cell membrane</location>
        <topology evidence="1">Single-pass membrane protein</topology>
    </subcellularLocation>
</comment>
<keyword evidence="6" id="KW-0812">Transmembrane</keyword>
<evidence type="ECO:0000256" key="13">
    <source>
        <dbReference type="PIRSR" id="PIRSR000013-1"/>
    </source>
</evidence>
<evidence type="ECO:0000256" key="7">
    <source>
        <dbReference type="ARBA" id="ARBA00022723"/>
    </source>
</evidence>
<sequence length="197" mass="22163">MKKILNRIGGWLARRNPFLLIGITVVATIVGVAGGSAAMDYTMTEAFCTSCHEMRNNVYAEYGGSIHDTNRTGVRAICPDCHVPREPVDKWIRKVKAVGELYQHFVVGKIDTKEKFREHRAELATNVWTRMKETDSRECRHCHTATKMSSDLQTETAQARHEKGREEGLTCIDCHFGIAHNEPKGITPADIVVKQKL</sequence>
<feature type="domain" description="NapC/NirT cytochrome c N-terminal" evidence="15">
    <location>
        <begin position="18"/>
        <end position="184"/>
    </location>
</feature>
<feature type="binding site" description="covalent" evidence="13">
    <location>
        <position position="171"/>
    </location>
    <ligand>
        <name>heme</name>
        <dbReference type="ChEBI" id="CHEBI:30413"/>
        <label>4</label>
    </ligand>
</feature>
<dbReference type="PIRSF" id="PIRSF000013">
    <property type="entry name" value="4_hem_cytochrm_NapC"/>
    <property type="match status" value="1"/>
</dbReference>
<evidence type="ECO:0000256" key="9">
    <source>
        <dbReference type="ARBA" id="ARBA00022989"/>
    </source>
</evidence>
<evidence type="ECO:0000256" key="14">
    <source>
        <dbReference type="PIRSR" id="PIRSR000013-2"/>
    </source>
</evidence>
<evidence type="ECO:0000256" key="12">
    <source>
        <dbReference type="PIRNR" id="PIRNR000013"/>
    </source>
</evidence>
<feature type="binding site" description="axial binding residue" evidence="14">
    <location>
        <position position="175"/>
    </location>
    <ligand>
        <name>heme</name>
        <dbReference type="ChEBI" id="CHEBI:30413"/>
        <label>4</label>
    </ligand>
    <ligandPart>
        <name>Fe</name>
        <dbReference type="ChEBI" id="CHEBI:18248"/>
    </ligandPart>
</feature>
<feature type="binding site" description="covalent" evidence="13">
    <location>
        <position position="48"/>
    </location>
    <ligand>
        <name>heme</name>
        <dbReference type="ChEBI" id="CHEBI:30413"/>
        <label>1</label>
    </ligand>
</feature>
<comment type="similarity">
    <text evidence="2">Belongs to the NapC/NirT/NrfH family.</text>
</comment>
<dbReference type="InterPro" id="IPR051174">
    <property type="entry name" value="Cytochrome_c-type_ET"/>
</dbReference>
<feature type="binding site" description="axial binding residue" evidence="14">
    <location>
        <position position="100"/>
    </location>
    <ligand>
        <name>heme</name>
        <dbReference type="ChEBI" id="CHEBI:30413"/>
        <label>1</label>
    </ligand>
    <ligandPart>
        <name>Fe</name>
        <dbReference type="ChEBI" id="CHEBI:18248"/>
    </ligandPart>
</feature>
<dbReference type="RefSeq" id="WP_076600103.1">
    <property type="nucleotide sequence ID" value="NZ_FTMD01000001.1"/>
</dbReference>
<keyword evidence="5 12" id="KW-0349">Heme</keyword>
<dbReference type="InterPro" id="IPR038266">
    <property type="entry name" value="NapC/NirT_cytc_sf"/>
</dbReference>
<dbReference type="STRING" id="34027.SAMN05421829_10153"/>
<evidence type="ECO:0000256" key="5">
    <source>
        <dbReference type="ARBA" id="ARBA00022617"/>
    </source>
</evidence>
<gene>
    <name evidence="16" type="ORF">SAMN05421829_10153</name>
</gene>
<dbReference type="EMBL" id="FTMD01000001">
    <property type="protein sequence ID" value="SIP86728.1"/>
    <property type="molecule type" value="Genomic_DNA"/>
</dbReference>
<feature type="binding site" description="covalent" evidence="13">
    <location>
        <position position="51"/>
    </location>
    <ligand>
        <name>heme</name>
        <dbReference type="ChEBI" id="CHEBI:30413"/>
        <label>1</label>
    </ligand>
</feature>
<accession>A0A1N6N3T8</accession>
<evidence type="ECO:0000256" key="4">
    <source>
        <dbReference type="ARBA" id="ARBA00022475"/>
    </source>
</evidence>
<evidence type="ECO:0000256" key="3">
    <source>
        <dbReference type="ARBA" id="ARBA00022448"/>
    </source>
</evidence>
<dbReference type="Pfam" id="PF03264">
    <property type="entry name" value="Cytochrom_NNT"/>
    <property type="match status" value="1"/>
</dbReference>
<dbReference type="GO" id="GO:0020037">
    <property type="term" value="F:heme binding"/>
    <property type="evidence" value="ECO:0007669"/>
    <property type="project" value="InterPro"/>
</dbReference>
<keyword evidence="17" id="KW-1185">Reference proteome</keyword>
<reference evidence="17" key="1">
    <citation type="submission" date="2017-01" db="EMBL/GenBank/DDBJ databases">
        <authorList>
            <person name="Varghese N."/>
            <person name="Submissions S."/>
        </authorList>
    </citation>
    <scope>NUCLEOTIDE SEQUENCE [LARGE SCALE GENOMIC DNA]</scope>
    <source>
        <strain evidence="17">ATCC 51758</strain>
    </source>
</reference>
<evidence type="ECO:0000259" key="15">
    <source>
        <dbReference type="Pfam" id="PF03264"/>
    </source>
</evidence>
<dbReference type="Gene3D" id="1.10.3820.10">
    <property type="entry name" value="Di-heme elbow motif domain"/>
    <property type="match status" value="1"/>
</dbReference>
<feature type="binding site" description="axial binding residue" evidence="14">
    <location>
        <position position="143"/>
    </location>
    <ligand>
        <name>heme</name>
        <dbReference type="ChEBI" id="CHEBI:30413"/>
        <label>3</label>
    </ligand>
    <ligandPart>
        <name>Fe</name>
        <dbReference type="ChEBI" id="CHEBI:18248"/>
    </ligandPart>
</feature>
<dbReference type="OrthoDB" id="9782159at2"/>
<feature type="binding site" description="covalent" evidence="13">
    <location>
        <position position="81"/>
    </location>
    <ligand>
        <name>heme</name>
        <dbReference type="ChEBI" id="CHEBI:30413"/>
        <label>2</label>
    </ligand>
</feature>
<keyword evidence="3 12" id="KW-0813">Transport</keyword>
<dbReference type="GO" id="GO:0019333">
    <property type="term" value="P:denitrification pathway"/>
    <property type="evidence" value="ECO:0007669"/>
    <property type="project" value="InterPro"/>
</dbReference>
<protein>
    <recommendedName>
        <fullName evidence="12">Cytochrome c-type protein</fullName>
    </recommendedName>
</protein>
<dbReference type="InterPro" id="IPR036280">
    <property type="entry name" value="Multihaem_cyt_sf"/>
</dbReference>
<dbReference type="AlphaFoldDB" id="A0A1N6N3T8"/>
<keyword evidence="7 12" id="KW-0479">Metal-binding</keyword>
<feature type="binding site" description="axial binding residue" evidence="14">
    <location>
        <position position="180"/>
    </location>
    <ligand>
        <name>heme</name>
        <dbReference type="ChEBI" id="CHEBI:30413"/>
        <label>2</label>
    </ligand>
    <ligandPart>
        <name>Fe</name>
        <dbReference type="ChEBI" id="CHEBI:18248"/>
    </ligandPart>
</feature>
<evidence type="ECO:0000256" key="1">
    <source>
        <dbReference type="ARBA" id="ARBA00004162"/>
    </source>
</evidence>